<keyword evidence="2" id="KW-0812">Transmembrane</keyword>
<dbReference type="EMBL" id="JAZDUA010000533">
    <property type="protein sequence ID" value="KAK7791477.1"/>
    <property type="molecule type" value="Genomic_DNA"/>
</dbReference>
<dbReference type="AlphaFoldDB" id="A0AAN9V6L8"/>
<comment type="caution">
    <text evidence="3">The sequence shown here is derived from an EMBL/GenBank/DDBJ whole genome shotgun (WGS) entry which is preliminary data.</text>
</comment>
<dbReference type="Gene3D" id="1.20.1070.10">
    <property type="entry name" value="Rhodopsin 7-helix transmembrane proteins"/>
    <property type="match status" value="1"/>
</dbReference>
<evidence type="ECO:0000313" key="4">
    <source>
        <dbReference type="Proteomes" id="UP001378592"/>
    </source>
</evidence>
<keyword evidence="2" id="KW-0472">Membrane</keyword>
<evidence type="ECO:0000256" key="1">
    <source>
        <dbReference type="SAM" id="MobiDB-lite"/>
    </source>
</evidence>
<sequence>MAWGFRKLQMVRPGGGKDWKRFLVFSALAWGLSSLMTGLCAILHENDDEKRRRFSPSLTETRTCFNEVIISTDPNDVYVSTYQSGTALFYYGPVCVLTVLNAICIERTVRKVQFLRRGNSVLHREEDKAAQTPRRTDGENAPGHNSRTNKEARSTIADAKTIRLYAKIFLMTGVIDIISEIIGWATIPSHRVLVTNSLQYYNKYFFLQEHMMAYRATGHATDCFRAACVVWLAAPDGGYFGALRQRLGFSERGRGDGRPPAGRP</sequence>
<feature type="transmembrane region" description="Helical" evidence="2">
    <location>
        <begin position="88"/>
        <end position="109"/>
    </location>
</feature>
<feature type="transmembrane region" description="Helical" evidence="2">
    <location>
        <begin position="21"/>
        <end position="44"/>
    </location>
</feature>
<keyword evidence="2" id="KW-1133">Transmembrane helix</keyword>
<gene>
    <name evidence="3" type="ORF">R5R35_006850</name>
</gene>
<proteinExistence type="predicted"/>
<feature type="region of interest" description="Disordered" evidence="1">
    <location>
        <begin position="124"/>
        <end position="153"/>
    </location>
</feature>
<evidence type="ECO:0000256" key="2">
    <source>
        <dbReference type="SAM" id="Phobius"/>
    </source>
</evidence>
<keyword evidence="4" id="KW-1185">Reference proteome</keyword>
<accession>A0AAN9V6L8</accession>
<feature type="compositionally biased region" description="Basic and acidic residues" evidence="1">
    <location>
        <begin position="124"/>
        <end position="138"/>
    </location>
</feature>
<protein>
    <submittedName>
        <fullName evidence="3">Uncharacterized protein</fullName>
    </submittedName>
</protein>
<dbReference type="Proteomes" id="UP001378592">
    <property type="component" value="Unassembled WGS sequence"/>
</dbReference>
<reference evidence="3 4" key="1">
    <citation type="submission" date="2024-03" db="EMBL/GenBank/DDBJ databases">
        <title>The genome assembly and annotation of the cricket Gryllus longicercus Weissman &amp; Gray.</title>
        <authorList>
            <person name="Szrajer S."/>
            <person name="Gray D."/>
            <person name="Ylla G."/>
        </authorList>
    </citation>
    <scope>NUCLEOTIDE SEQUENCE [LARGE SCALE GENOMIC DNA]</scope>
    <source>
        <strain evidence="3">DAG 2021-001</strain>
        <tissue evidence="3">Whole body minus gut</tissue>
    </source>
</reference>
<evidence type="ECO:0000313" key="3">
    <source>
        <dbReference type="EMBL" id="KAK7791477.1"/>
    </source>
</evidence>
<organism evidence="3 4">
    <name type="scientific">Gryllus longicercus</name>
    <dbReference type="NCBI Taxonomy" id="2509291"/>
    <lineage>
        <taxon>Eukaryota</taxon>
        <taxon>Metazoa</taxon>
        <taxon>Ecdysozoa</taxon>
        <taxon>Arthropoda</taxon>
        <taxon>Hexapoda</taxon>
        <taxon>Insecta</taxon>
        <taxon>Pterygota</taxon>
        <taxon>Neoptera</taxon>
        <taxon>Polyneoptera</taxon>
        <taxon>Orthoptera</taxon>
        <taxon>Ensifera</taxon>
        <taxon>Gryllidea</taxon>
        <taxon>Grylloidea</taxon>
        <taxon>Gryllidae</taxon>
        <taxon>Gryllinae</taxon>
        <taxon>Gryllus</taxon>
    </lineage>
</organism>
<name>A0AAN9V6L8_9ORTH</name>